<proteinExistence type="predicted"/>
<feature type="coiled-coil region" evidence="1">
    <location>
        <begin position="34"/>
        <end position="61"/>
    </location>
</feature>
<protein>
    <submittedName>
        <fullName evidence="2">Uncharacterized protein</fullName>
    </submittedName>
</protein>
<comment type="caution">
    <text evidence="2">The sequence shown here is derived from an EMBL/GenBank/DDBJ whole genome shotgun (WGS) entry which is preliminary data.</text>
</comment>
<organism evidence="2 3">
    <name type="scientific">Ilex paraguariensis</name>
    <name type="common">yerba mate</name>
    <dbReference type="NCBI Taxonomy" id="185542"/>
    <lineage>
        <taxon>Eukaryota</taxon>
        <taxon>Viridiplantae</taxon>
        <taxon>Streptophyta</taxon>
        <taxon>Embryophyta</taxon>
        <taxon>Tracheophyta</taxon>
        <taxon>Spermatophyta</taxon>
        <taxon>Magnoliopsida</taxon>
        <taxon>eudicotyledons</taxon>
        <taxon>Gunneridae</taxon>
        <taxon>Pentapetalae</taxon>
        <taxon>asterids</taxon>
        <taxon>campanulids</taxon>
        <taxon>Aquifoliales</taxon>
        <taxon>Aquifoliaceae</taxon>
        <taxon>Ilex</taxon>
    </lineage>
</organism>
<evidence type="ECO:0000313" key="3">
    <source>
        <dbReference type="Proteomes" id="UP001642360"/>
    </source>
</evidence>
<keyword evidence="3" id="KW-1185">Reference proteome</keyword>
<accession>A0ABC8SAZ5</accession>
<evidence type="ECO:0000313" key="2">
    <source>
        <dbReference type="EMBL" id="CAK9154118.1"/>
    </source>
</evidence>
<dbReference type="Proteomes" id="UP001642360">
    <property type="component" value="Unassembled WGS sequence"/>
</dbReference>
<dbReference type="AlphaFoldDB" id="A0ABC8SAZ5"/>
<dbReference type="EMBL" id="CAUOFW020002496">
    <property type="protein sequence ID" value="CAK9154118.1"/>
    <property type="molecule type" value="Genomic_DNA"/>
</dbReference>
<gene>
    <name evidence="2" type="ORF">ILEXP_LOCUS22425</name>
</gene>
<sequence>MDVVAENFFNICSNTGGEKSTVKPQAPIKLEAFILFLSDHRERAKQDYEQLKKTVDELRASERVDVDYNFRFRFPDAFKSDDAPSSGYYWVAPLPLLPFVSWFISAELPPPSWGLSSGMLLGMFLLFLPALSCPACCCLPRLVPTDCSAGHFVVQLDPQLVFSRFSSSGLLMGPPPSMKISSPLSSCLAGLKPFLAWSPFVACWVWKHVVELYNICHSKMEEIVPKGVTVNCVVMRGFNDDEICDFVDPTVGVIIETNDEKIVEKVVLCHWMDG</sequence>
<evidence type="ECO:0000256" key="1">
    <source>
        <dbReference type="SAM" id="Coils"/>
    </source>
</evidence>
<keyword evidence="1" id="KW-0175">Coiled coil</keyword>
<reference evidence="2 3" key="1">
    <citation type="submission" date="2024-02" db="EMBL/GenBank/DDBJ databases">
        <authorList>
            <person name="Vignale AGUSTIN F."/>
            <person name="Sosa J E."/>
            <person name="Modenutti C."/>
        </authorList>
    </citation>
    <scope>NUCLEOTIDE SEQUENCE [LARGE SCALE GENOMIC DNA]</scope>
</reference>
<name>A0ABC8SAZ5_9AQUA</name>